<keyword evidence="2" id="KW-1185">Reference proteome</keyword>
<comment type="caution">
    <text evidence="1">The sequence shown here is derived from an EMBL/GenBank/DDBJ whole genome shotgun (WGS) entry which is preliminary data.</text>
</comment>
<name>A0ABU1J2C1_9BACL</name>
<reference evidence="1 2" key="1">
    <citation type="submission" date="2023-07" db="EMBL/GenBank/DDBJ databases">
        <title>Genomic Encyclopedia of Type Strains, Phase IV (KMG-IV): sequencing the most valuable type-strain genomes for metagenomic binning, comparative biology and taxonomic classification.</title>
        <authorList>
            <person name="Goeker M."/>
        </authorList>
    </citation>
    <scope>NUCLEOTIDE SEQUENCE [LARGE SCALE GENOMIC DNA]</scope>
    <source>
        <strain evidence="1 2">DSM 22170</strain>
    </source>
</reference>
<accession>A0ABU1J2C1</accession>
<dbReference type="RefSeq" id="WP_188777779.1">
    <property type="nucleotide sequence ID" value="NZ_BMMB01000011.1"/>
</dbReference>
<gene>
    <name evidence="1" type="ORF">JOC58_003529</name>
</gene>
<organism evidence="1 2">
    <name type="scientific">Paenibacillus hunanensis</name>
    <dbReference type="NCBI Taxonomy" id="539262"/>
    <lineage>
        <taxon>Bacteria</taxon>
        <taxon>Bacillati</taxon>
        <taxon>Bacillota</taxon>
        <taxon>Bacilli</taxon>
        <taxon>Bacillales</taxon>
        <taxon>Paenibacillaceae</taxon>
        <taxon>Paenibacillus</taxon>
    </lineage>
</organism>
<evidence type="ECO:0000313" key="2">
    <source>
        <dbReference type="Proteomes" id="UP001185028"/>
    </source>
</evidence>
<dbReference type="EMBL" id="JAVDQH010000016">
    <property type="protein sequence ID" value="MDR6245616.1"/>
    <property type="molecule type" value="Genomic_DNA"/>
</dbReference>
<sequence length="77" mass="8872">MKNKVNINPEAFAHSVIAGYTSNKEHLEAIAKEYLVLYLNAYFLAEKFNAMEERLAEKADSKDFKELMAKVLETKLF</sequence>
<protein>
    <recommendedName>
        <fullName evidence="3">IDEAL domain-containing protein</fullName>
    </recommendedName>
</protein>
<proteinExistence type="predicted"/>
<dbReference type="Proteomes" id="UP001185028">
    <property type="component" value="Unassembled WGS sequence"/>
</dbReference>
<evidence type="ECO:0008006" key="3">
    <source>
        <dbReference type="Google" id="ProtNLM"/>
    </source>
</evidence>
<evidence type="ECO:0000313" key="1">
    <source>
        <dbReference type="EMBL" id="MDR6245616.1"/>
    </source>
</evidence>